<feature type="transmembrane region" description="Helical" evidence="1">
    <location>
        <begin position="107"/>
        <end position="133"/>
    </location>
</feature>
<evidence type="ECO:0000256" key="1">
    <source>
        <dbReference type="SAM" id="Phobius"/>
    </source>
</evidence>
<dbReference type="PANTHER" id="PTHR30590">
    <property type="entry name" value="INNER MEMBRANE PROTEIN"/>
    <property type="match status" value="1"/>
</dbReference>
<evidence type="ECO:0000313" key="3">
    <source>
        <dbReference type="EMBL" id="MBT2188389.1"/>
    </source>
</evidence>
<feature type="domain" description="DUF418" evidence="2">
    <location>
        <begin position="246"/>
        <end position="402"/>
    </location>
</feature>
<evidence type="ECO:0000313" key="4">
    <source>
        <dbReference type="Proteomes" id="UP001138757"/>
    </source>
</evidence>
<feature type="transmembrane region" description="Helical" evidence="1">
    <location>
        <begin position="140"/>
        <end position="164"/>
    </location>
</feature>
<dbReference type="InterPro" id="IPR007349">
    <property type="entry name" value="DUF418"/>
</dbReference>
<feature type="transmembrane region" description="Helical" evidence="1">
    <location>
        <begin position="361"/>
        <end position="381"/>
    </location>
</feature>
<feature type="transmembrane region" description="Helical" evidence="1">
    <location>
        <begin position="38"/>
        <end position="60"/>
    </location>
</feature>
<keyword evidence="1" id="KW-0472">Membrane</keyword>
<feature type="transmembrane region" description="Helical" evidence="1">
    <location>
        <begin position="67"/>
        <end position="84"/>
    </location>
</feature>
<feature type="transmembrane region" description="Helical" evidence="1">
    <location>
        <begin position="12"/>
        <end position="32"/>
    </location>
</feature>
<sequence>MADESFRIDGLDFLRGCAVMGILLANIVLFALPLPALYNPFGIGTSGPVDLAAWLFNFLFVDGKMRAIFAMLFGAGILLVMESAEMDGRDGFAAHRRRMLWLLPIGLAHYLLLWSGDILLLLALCGLVATLFVRFETLSLIKLALALILGQWLIDLSAVLPGFWLRAHAGSADATAHLMAHWRLYADQLGMGDSVAATSERAHYLGTYGGILQFRLARFPGDALDQLVYAMPEMLAFVALGMAMLKGGFLAGQWRAEQYRATWQRGLLVGLVPMAGLALWVLLSRDPLAVQAASFGWSLPLRLPFAVALAALAMEIAGRVPDAAIVRAVRSVGRLALSNYLLTSLVMTSLFYGYGAGLFGSLNRAALMLVALAMWAVMLAWSPLWRRSFGQGPVERLWRSLARSAR</sequence>
<feature type="transmembrane region" description="Helical" evidence="1">
    <location>
        <begin position="295"/>
        <end position="314"/>
    </location>
</feature>
<feature type="transmembrane region" description="Helical" evidence="1">
    <location>
        <begin position="234"/>
        <end position="254"/>
    </location>
</feature>
<dbReference type="Pfam" id="PF04235">
    <property type="entry name" value="DUF418"/>
    <property type="match status" value="1"/>
</dbReference>
<organism evidence="3 4">
    <name type="scientific">Sphingobium nicotianae</name>
    <dbReference type="NCBI Taxonomy" id="2782607"/>
    <lineage>
        <taxon>Bacteria</taxon>
        <taxon>Pseudomonadati</taxon>
        <taxon>Pseudomonadota</taxon>
        <taxon>Alphaproteobacteria</taxon>
        <taxon>Sphingomonadales</taxon>
        <taxon>Sphingomonadaceae</taxon>
        <taxon>Sphingobium</taxon>
    </lineage>
</organism>
<keyword evidence="1" id="KW-0812">Transmembrane</keyword>
<dbReference type="AlphaFoldDB" id="A0A9X1DEF1"/>
<reference evidence="3" key="1">
    <citation type="submission" date="2021-05" db="EMBL/GenBank/DDBJ databases">
        <title>Genome of Sphingobium sp. strain.</title>
        <authorList>
            <person name="Fan R."/>
        </authorList>
    </citation>
    <scope>NUCLEOTIDE SEQUENCE</scope>
    <source>
        <strain evidence="3">H33</strain>
    </source>
</reference>
<keyword evidence="4" id="KW-1185">Reference proteome</keyword>
<feature type="transmembrane region" description="Helical" evidence="1">
    <location>
        <begin position="335"/>
        <end position="355"/>
    </location>
</feature>
<proteinExistence type="predicted"/>
<protein>
    <submittedName>
        <fullName evidence="3">DUF418 domain-containing protein</fullName>
    </submittedName>
</protein>
<dbReference type="InterPro" id="IPR052529">
    <property type="entry name" value="Bact_Transport_Assoc"/>
</dbReference>
<dbReference type="PANTHER" id="PTHR30590:SF2">
    <property type="entry name" value="INNER MEMBRANE PROTEIN"/>
    <property type="match status" value="1"/>
</dbReference>
<dbReference type="EMBL" id="JAHGAW010000010">
    <property type="protein sequence ID" value="MBT2188389.1"/>
    <property type="molecule type" value="Genomic_DNA"/>
</dbReference>
<accession>A0A9X1DEF1</accession>
<keyword evidence="1" id="KW-1133">Transmembrane helix</keyword>
<comment type="caution">
    <text evidence="3">The sequence shown here is derived from an EMBL/GenBank/DDBJ whole genome shotgun (WGS) entry which is preliminary data.</text>
</comment>
<dbReference type="Proteomes" id="UP001138757">
    <property type="component" value="Unassembled WGS sequence"/>
</dbReference>
<gene>
    <name evidence="3" type="ORF">KK488_15650</name>
</gene>
<dbReference type="RefSeq" id="WP_214624641.1">
    <property type="nucleotide sequence ID" value="NZ_JAHGAW010000010.1"/>
</dbReference>
<name>A0A9X1DEF1_9SPHN</name>
<feature type="transmembrane region" description="Helical" evidence="1">
    <location>
        <begin position="266"/>
        <end position="283"/>
    </location>
</feature>
<evidence type="ECO:0000259" key="2">
    <source>
        <dbReference type="Pfam" id="PF04235"/>
    </source>
</evidence>